<accession>A0A2M6W2R4</accession>
<dbReference type="Pfam" id="PF18765">
    <property type="entry name" value="Polbeta"/>
    <property type="match status" value="1"/>
</dbReference>
<dbReference type="GO" id="GO:0016740">
    <property type="term" value="F:transferase activity"/>
    <property type="evidence" value="ECO:0007669"/>
    <property type="project" value="UniProtKB-KW"/>
</dbReference>
<dbReference type="InterPro" id="IPR043519">
    <property type="entry name" value="NT_sf"/>
</dbReference>
<keyword evidence="2" id="KW-0808">Transferase</keyword>
<gene>
    <name evidence="2" type="ORF">COU31_04935</name>
</gene>
<evidence type="ECO:0000313" key="3">
    <source>
        <dbReference type="Proteomes" id="UP000231183"/>
    </source>
</evidence>
<name>A0A2M6W2R4_9BACT</name>
<dbReference type="InterPro" id="IPR041633">
    <property type="entry name" value="Polbeta"/>
</dbReference>
<dbReference type="Gene3D" id="3.30.460.10">
    <property type="entry name" value="Beta Polymerase, domain 2"/>
    <property type="match status" value="1"/>
</dbReference>
<dbReference type="CDD" id="cd05403">
    <property type="entry name" value="NT_KNTase_like"/>
    <property type="match status" value="1"/>
</dbReference>
<dbReference type="AlphaFoldDB" id="A0A2M6W2R4"/>
<dbReference type="SUPFAM" id="SSF81301">
    <property type="entry name" value="Nucleotidyltransferase"/>
    <property type="match status" value="1"/>
</dbReference>
<evidence type="ECO:0000313" key="2">
    <source>
        <dbReference type="EMBL" id="PIT87089.1"/>
    </source>
</evidence>
<dbReference type="Proteomes" id="UP000231183">
    <property type="component" value="Unassembled WGS sequence"/>
</dbReference>
<comment type="caution">
    <text evidence="2">The sequence shown here is derived from an EMBL/GenBank/DDBJ whole genome shotgun (WGS) entry which is preliminary data.</text>
</comment>
<evidence type="ECO:0000259" key="1">
    <source>
        <dbReference type="Pfam" id="PF18765"/>
    </source>
</evidence>
<sequence length="108" mass="12541">MDKKIYNSKQVKRYASDFVAYLKKQHGLEIDNAYIFGSYAKKNPRQWSDIDVCVISSKFIKTDPLVYLWGKRRDIDIERGIEPYGLSPAGFVNDNPVAYEVKKYGVRL</sequence>
<organism evidence="2 3">
    <name type="scientific">Candidatus Magasanikbacteria bacterium CG10_big_fil_rev_8_21_14_0_10_40_10</name>
    <dbReference type="NCBI Taxonomy" id="1974648"/>
    <lineage>
        <taxon>Bacteria</taxon>
        <taxon>Candidatus Magasanikiibacteriota</taxon>
    </lineage>
</organism>
<dbReference type="EMBL" id="PFBX01000054">
    <property type="protein sequence ID" value="PIT87089.1"/>
    <property type="molecule type" value="Genomic_DNA"/>
</dbReference>
<proteinExistence type="predicted"/>
<protein>
    <submittedName>
        <fullName evidence="2">Nucleotidyltransferase</fullName>
    </submittedName>
</protein>
<reference evidence="3" key="1">
    <citation type="submission" date="2017-09" db="EMBL/GenBank/DDBJ databases">
        <title>Depth-based differentiation of microbial function through sediment-hosted aquifers and enrichment of novel symbionts in the deep terrestrial subsurface.</title>
        <authorList>
            <person name="Probst A.J."/>
            <person name="Ladd B."/>
            <person name="Jarett J.K."/>
            <person name="Geller-Mcgrath D.E."/>
            <person name="Sieber C.M.K."/>
            <person name="Emerson J.B."/>
            <person name="Anantharaman K."/>
            <person name="Thomas B.C."/>
            <person name="Malmstrom R."/>
            <person name="Stieglmeier M."/>
            <person name="Klingl A."/>
            <person name="Woyke T."/>
            <person name="Ryan C.M."/>
            <person name="Banfield J.F."/>
        </authorList>
    </citation>
    <scope>NUCLEOTIDE SEQUENCE [LARGE SCALE GENOMIC DNA]</scope>
</reference>
<feature type="domain" description="Polymerase beta nucleotidyltransferase" evidence="1">
    <location>
        <begin position="21"/>
        <end position="78"/>
    </location>
</feature>